<dbReference type="InterPro" id="IPR036291">
    <property type="entry name" value="NAD(P)-bd_dom_sf"/>
</dbReference>
<name>A0A6J7Q8V7_9ZZZZ</name>
<gene>
    <name evidence="4" type="ORF">UFOPK3001_01759</name>
    <name evidence="5" type="ORF">UFOPK3954_02427</name>
</gene>
<proteinExistence type="inferred from homology"/>
<dbReference type="EMBL" id="CAFAAJ010000126">
    <property type="protein sequence ID" value="CAB4813961.1"/>
    <property type="molecule type" value="Genomic_DNA"/>
</dbReference>
<dbReference type="PRINTS" id="PR00080">
    <property type="entry name" value="SDRFAMILY"/>
</dbReference>
<dbReference type="PANTHER" id="PTHR45024:SF2">
    <property type="entry name" value="SCP2 DOMAIN-CONTAINING PROTEIN"/>
    <property type="match status" value="1"/>
</dbReference>
<dbReference type="SMART" id="SM00822">
    <property type="entry name" value="PKS_KR"/>
    <property type="match status" value="1"/>
</dbReference>
<dbReference type="InterPro" id="IPR051687">
    <property type="entry name" value="Peroxisomal_Beta-Oxidation"/>
</dbReference>
<dbReference type="Gene3D" id="3.40.50.720">
    <property type="entry name" value="NAD(P)-binding Rossmann-like Domain"/>
    <property type="match status" value="1"/>
</dbReference>
<evidence type="ECO:0000256" key="1">
    <source>
        <dbReference type="ARBA" id="ARBA00006484"/>
    </source>
</evidence>
<dbReference type="PRINTS" id="PR00081">
    <property type="entry name" value="GDHRDH"/>
</dbReference>
<sequence>MGALDGRVAIITGAGRGIGREHALLFAAEGAKVVVNDVGGANDGTGADSTPAQQVCNEVIAMGGEAVANYDSVSDWEGAQRMVNQAVETFGDLDILVNNAGILRDRVLVNMTETEWDAVVDVHMKGHFAPTRWAAAYWREQVKAGVNKPRHLVHTSSTSGLFSNPGQTNYGAAKSGIATFSQICAKELSRYNVKSNCIAPGARTRLTLATPGLADILAAKEGEFDKWDPANISPLVAYLASEECVFSGETFFVQGGEVRRVQTWTMVEAVEQDDRWTVADLAKAITALVPKERVKGPALD</sequence>
<dbReference type="GO" id="GO:0016491">
    <property type="term" value="F:oxidoreductase activity"/>
    <property type="evidence" value="ECO:0007669"/>
    <property type="project" value="UniProtKB-KW"/>
</dbReference>
<dbReference type="Pfam" id="PF00106">
    <property type="entry name" value="adh_short"/>
    <property type="match status" value="1"/>
</dbReference>
<evidence type="ECO:0000313" key="4">
    <source>
        <dbReference type="EMBL" id="CAB4813961.1"/>
    </source>
</evidence>
<dbReference type="EMBL" id="CAFBON010000373">
    <property type="protein sequence ID" value="CAB5013355.1"/>
    <property type="molecule type" value="Genomic_DNA"/>
</dbReference>
<dbReference type="AlphaFoldDB" id="A0A6J7Q8V7"/>
<feature type="domain" description="Ketoreductase" evidence="3">
    <location>
        <begin position="7"/>
        <end position="219"/>
    </location>
</feature>
<dbReference type="InterPro" id="IPR057326">
    <property type="entry name" value="KR_dom"/>
</dbReference>
<evidence type="ECO:0000256" key="2">
    <source>
        <dbReference type="ARBA" id="ARBA00023002"/>
    </source>
</evidence>
<dbReference type="InterPro" id="IPR002347">
    <property type="entry name" value="SDR_fam"/>
</dbReference>
<dbReference type="NCBIfam" id="NF005861">
    <property type="entry name" value="PRK07791.1"/>
    <property type="match status" value="1"/>
</dbReference>
<protein>
    <submittedName>
        <fullName evidence="5">Unannotated protein</fullName>
    </submittedName>
</protein>
<dbReference type="PANTHER" id="PTHR45024">
    <property type="entry name" value="DEHYDROGENASES, SHORT CHAIN"/>
    <property type="match status" value="1"/>
</dbReference>
<organism evidence="5">
    <name type="scientific">freshwater metagenome</name>
    <dbReference type="NCBI Taxonomy" id="449393"/>
    <lineage>
        <taxon>unclassified sequences</taxon>
        <taxon>metagenomes</taxon>
        <taxon>ecological metagenomes</taxon>
    </lineage>
</organism>
<keyword evidence="2" id="KW-0560">Oxidoreductase</keyword>
<evidence type="ECO:0000313" key="5">
    <source>
        <dbReference type="EMBL" id="CAB5013355.1"/>
    </source>
</evidence>
<reference evidence="5" key="1">
    <citation type="submission" date="2020-05" db="EMBL/GenBank/DDBJ databases">
        <authorList>
            <person name="Chiriac C."/>
            <person name="Salcher M."/>
            <person name="Ghai R."/>
            <person name="Kavagutti S V."/>
        </authorList>
    </citation>
    <scope>NUCLEOTIDE SEQUENCE</scope>
</reference>
<comment type="similarity">
    <text evidence="1">Belongs to the short-chain dehydrogenases/reductases (SDR) family.</text>
</comment>
<evidence type="ECO:0000259" key="3">
    <source>
        <dbReference type="SMART" id="SM00822"/>
    </source>
</evidence>
<accession>A0A6J7Q8V7</accession>
<dbReference type="SUPFAM" id="SSF51735">
    <property type="entry name" value="NAD(P)-binding Rossmann-fold domains"/>
    <property type="match status" value="1"/>
</dbReference>